<feature type="region of interest" description="Disordered" evidence="1">
    <location>
        <begin position="48"/>
        <end position="109"/>
    </location>
</feature>
<dbReference type="EMBL" id="BMAT01000235">
    <property type="protein sequence ID" value="GFR62263.1"/>
    <property type="molecule type" value="Genomic_DNA"/>
</dbReference>
<keyword evidence="3" id="KW-1185">Reference proteome</keyword>
<evidence type="ECO:0000256" key="1">
    <source>
        <dbReference type="SAM" id="MobiDB-lite"/>
    </source>
</evidence>
<feature type="region of interest" description="Disordered" evidence="1">
    <location>
        <begin position="1"/>
        <end position="34"/>
    </location>
</feature>
<proteinExistence type="predicted"/>
<feature type="compositionally biased region" description="Basic and acidic residues" evidence="1">
    <location>
        <begin position="58"/>
        <end position="75"/>
    </location>
</feature>
<sequence>MFSKESTHTDETNTITKIQQETKGENTSCFPKSQYHIDETNTITKIQQETNAKNAMSHRRDEYDYKDSTRNKSEEYDVTQTRRIRLQTPNKDSTRNKSEEYDVTQTRRKRLQTPNKVKLTTLLLVTWGTQLVVTCREKKEKNKLFVLCKFKL</sequence>
<comment type="caution">
    <text evidence="2">The sequence shown here is derived from an EMBL/GenBank/DDBJ whole genome shotgun (WGS) entry which is preliminary data.</text>
</comment>
<organism evidence="2 3">
    <name type="scientific">Elysia marginata</name>
    <dbReference type="NCBI Taxonomy" id="1093978"/>
    <lineage>
        <taxon>Eukaryota</taxon>
        <taxon>Metazoa</taxon>
        <taxon>Spiralia</taxon>
        <taxon>Lophotrochozoa</taxon>
        <taxon>Mollusca</taxon>
        <taxon>Gastropoda</taxon>
        <taxon>Heterobranchia</taxon>
        <taxon>Euthyneura</taxon>
        <taxon>Panpulmonata</taxon>
        <taxon>Sacoglossa</taxon>
        <taxon>Placobranchoidea</taxon>
        <taxon>Plakobranchidae</taxon>
        <taxon>Elysia</taxon>
    </lineage>
</organism>
<evidence type="ECO:0000313" key="2">
    <source>
        <dbReference type="EMBL" id="GFR62263.1"/>
    </source>
</evidence>
<dbReference type="AlphaFoldDB" id="A0AAV4EMJ8"/>
<gene>
    <name evidence="2" type="ORF">ElyMa_000126300</name>
</gene>
<reference evidence="2 3" key="1">
    <citation type="journal article" date="2021" name="Elife">
        <title>Chloroplast acquisition without the gene transfer in kleptoplastic sea slugs, Plakobranchus ocellatus.</title>
        <authorList>
            <person name="Maeda T."/>
            <person name="Takahashi S."/>
            <person name="Yoshida T."/>
            <person name="Shimamura S."/>
            <person name="Takaki Y."/>
            <person name="Nagai Y."/>
            <person name="Toyoda A."/>
            <person name="Suzuki Y."/>
            <person name="Arimoto A."/>
            <person name="Ishii H."/>
            <person name="Satoh N."/>
            <person name="Nishiyama T."/>
            <person name="Hasebe M."/>
            <person name="Maruyama T."/>
            <person name="Minagawa J."/>
            <person name="Obokata J."/>
            <person name="Shigenobu S."/>
        </authorList>
    </citation>
    <scope>NUCLEOTIDE SEQUENCE [LARGE SCALE GENOMIC DNA]</scope>
</reference>
<name>A0AAV4EMJ8_9GAST</name>
<feature type="compositionally biased region" description="Basic and acidic residues" evidence="1">
    <location>
        <begin position="1"/>
        <end position="11"/>
    </location>
</feature>
<dbReference type="Proteomes" id="UP000762676">
    <property type="component" value="Unassembled WGS sequence"/>
</dbReference>
<protein>
    <submittedName>
        <fullName evidence="2">Uncharacterized protein</fullName>
    </submittedName>
</protein>
<accession>A0AAV4EMJ8</accession>
<feature type="compositionally biased region" description="Polar residues" evidence="1">
    <location>
        <begin position="12"/>
        <end position="31"/>
    </location>
</feature>
<evidence type="ECO:0000313" key="3">
    <source>
        <dbReference type="Proteomes" id="UP000762676"/>
    </source>
</evidence>